<gene>
    <name evidence="1" type="ORF">GALMADRAFT_234970</name>
</gene>
<reference evidence="2" key="1">
    <citation type="journal article" date="2014" name="Proc. Natl. Acad. Sci. U.S.A.">
        <title>Extensive sampling of basidiomycete genomes demonstrates inadequacy of the white-rot/brown-rot paradigm for wood decay fungi.</title>
        <authorList>
            <person name="Riley R."/>
            <person name="Salamov A.A."/>
            <person name="Brown D.W."/>
            <person name="Nagy L.G."/>
            <person name="Floudas D."/>
            <person name="Held B.W."/>
            <person name="Levasseur A."/>
            <person name="Lombard V."/>
            <person name="Morin E."/>
            <person name="Otillar R."/>
            <person name="Lindquist E.A."/>
            <person name="Sun H."/>
            <person name="LaButti K.M."/>
            <person name="Schmutz J."/>
            <person name="Jabbour D."/>
            <person name="Luo H."/>
            <person name="Baker S.E."/>
            <person name="Pisabarro A.G."/>
            <person name="Walton J.D."/>
            <person name="Blanchette R.A."/>
            <person name="Henrissat B."/>
            <person name="Martin F."/>
            <person name="Cullen D."/>
            <person name="Hibbett D.S."/>
            <person name="Grigoriev I.V."/>
        </authorList>
    </citation>
    <scope>NUCLEOTIDE SEQUENCE [LARGE SCALE GENOMIC DNA]</scope>
    <source>
        <strain evidence="2">CBS 339.88</strain>
    </source>
</reference>
<sequence length="255" mass="28452">MARAVALYQAEQQKPSTEKKLGLRRICSIVEKEYYKETKKTVSLNHNTLRNLANGGKTLSEFNAEKSWLLEEEAEEVIAYTIELAAQGFGLDHRRLKEHVDEICRARLGSKFPEGGVGQQWTYRFIEKHSDRLHVYTARPLDTLRGQAVNETTNAHWQDVVEDLQLRGDDGNEVAPECTFGMDEGGFQANGAEGWGKVIGAKGKKIQYQQQAGSRETMTVIVTICANGTALPPGVIFAGKGYLVKWRQDNPAKAL</sequence>
<dbReference type="Proteomes" id="UP000027222">
    <property type="component" value="Unassembled WGS sequence"/>
</dbReference>
<dbReference type="STRING" id="685588.A0A067TRN9"/>
<dbReference type="OrthoDB" id="2668963at2759"/>
<dbReference type="HOGENOM" id="CLU_076148_0_0_1"/>
<evidence type="ECO:0008006" key="3">
    <source>
        <dbReference type="Google" id="ProtNLM"/>
    </source>
</evidence>
<dbReference type="EMBL" id="KL142367">
    <property type="protein sequence ID" value="KDR85856.1"/>
    <property type="molecule type" value="Genomic_DNA"/>
</dbReference>
<evidence type="ECO:0000313" key="1">
    <source>
        <dbReference type="EMBL" id="KDR85856.1"/>
    </source>
</evidence>
<proteinExistence type="predicted"/>
<dbReference type="AlphaFoldDB" id="A0A067TRN9"/>
<evidence type="ECO:0000313" key="2">
    <source>
        <dbReference type="Proteomes" id="UP000027222"/>
    </source>
</evidence>
<name>A0A067TRN9_GALM3</name>
<accession>A0A067TRN9</accession>
<protein>
    <recommendedName>
        <fullName evidence="3">HTH CENPB-type domain-containing protein</fullName>
    </recommendedName>
</protein>
<feature type="non-terminal residue" evidence="1">
    <location>
        <position position="1"/>
    </location>
</feature>
<keyword evidence="2" id="KW-1185">Reference proteome</keyword>
<organism evidence="1 2">
    <name type="scientific">Galerina marginata (strain CBS 339.88)</name>
    <dbReference type="NCBI Taxonomy" id="685588"/>
    <lineage>
        <taxon>Eukaryota</taxon>
        <taxon>Fungi</taxon>
        <taxon>Dikarya</taxon>
        <taxon>Basidiomycota</taxon>
        <taxon>Agaricomycotina</taxon>
        <taxon>Agaricomycetes</taxon>
        <taxon>Agaricomycetidae</taxon>
        <taxon>Agaricales</taxon>
        <taxon>Agaricineae</taxon>
        <taxon>Strophariaceae</taxon>
        <taxon>Galerina</taxon>
    </lineage>
</organism>